<keyword evidence="3" id="KW-1185">Reference proteome</keyword>
<evidence type="ECO:0000313" key="3">
    <source>
        <dbReference type="Proteomes" id="UP001629246"/>
    </source>
</evidence>
<dbReference type="Proteomes" id="UP001629246">
    <property type="component" value="Unassembled WGS sequence"/>
</dbReference>
<organism evidence="2 3">
    <name type="scientific">Herbaspirillum lusitanum</name>
    <dbReference type="NCBI Taxonomy" id="213312"/>
    <lineage>
        <taxon>Bacteria</taxon>
        <taxon>Pseudomonadati</taxon>
        <taxon>Pseudomonadota</taxon>
        <taxon>Betaproteobacteria</taxon>
        <taxon>Burkholderiales</taxon>
        <taxon>Oxalobacteraceae</taxon>
        <taxon>Herbaspirillum</taxon>
    </lineage>
</organism>
<comment type="caution">
    <text evidence="2">The sequence shown here is derived from an EMBL/GenBank/DDBJ whole genome shotgun (WGS) entry which is preliminary data.</text>
</comment>
<accession>A0ABW9AA75</accession>
<feature type="signal peptide" evidence="1">
    <location>
        <begin position="1"/>
        <end position="22"/>
    </location>
</feature>
<proteinExistence type="predicted"/>
<sequence>MKRLAIVSGLLSTFLLAAPAHAHQIWLQQDAKSANMYFGEFGENLREASPGLLDKFVQPSAVLLTGNGDKTLELSKKANAFALSGKAGKNESIVAEEAHYPVFESKGGDKVTRTAWTPAARLVTSDAAQQPRLTLDLVPTGKPGEFKVYYKNQPLPKAKVGLVVQSGWAKEAHSDAEGLVTFDLPWQGTYVAEVHHTDKTAGERDGKPYDVASFVTTLSLVQAKGIKAVPAGPAAKPNK</sequence>
<keyword evidence="1" id="KW-0732">Signal</keyword>
<protein>
    <submittedName>
        <fullName evidence="2">Cobalt ABC transporter substrate-binding protein</fullName>
    </submittedName>
</protein>
<gene>
    <name evidence="2" type="ORF">PQR62_15740</name>
</gene>
<dbReference type="EMBL" id="JAQQFM010000006">
    <property type="protein sequence ID" value="MFL9925733.1"/>
    <property type="molecule type" value="Genomic_DNA"/>
</dbReference>
<name>A0ABW9AA75_9BURK</name>
<reference evidence="2 3" key="1">
    <citation type="journal article" date="2024" name="Chem. Sci.">
        <title>Discovery of megapolipeptins by genome mining of a Burkholderiales bacteria collection.</title>
        <authorList>
            <person name="Paulo B.S."/>
            <person name="Recchia M.J.J."/>
            <person name="Lee S."/>
            <person name="Fergusson C.H."/>
            <person name="Romanowski S.B."/>
            <person name="Hernandez A."/>
            <person name="Krull N."/>
            <person name="Liu D.Y."/>
            <person name="Cavanagh H."/>
            <person name="Bos A."/>
            <person name="Gray C.A."/>
            <person name="Murphy B.T."/>
            <person name="Linington R.G."/>
            <person name="Eustaquio A.S."/>
        </authorList>
    </citation>
    <scope>NUCLEOTIDE SEQUENCE [LARGE SCALE GENOMIC DNA]</scope>
    <source>
        <strain evidence="2 3">RL21-008-BIB-A</strain>
    </source>
</reference>
<evidence type="ECO:0000256" key="1">
    <source>
        <dbReference type="SAM" id="SignalP"/>
    </source>
</evidence>
<feature type="chain" id="PRO_5045499450" evidence="1">
    <location>
        <begin position="23"/>
        <end position="239"/>
    </location>
</feature>
<evidence type="ECO:0000313" key="2">
    <source>
        <dbReference type="EMBL" id="MFL9925733.1"/>
    </source>
</evidence>
<dbReference type="RefSeq" id="WP_408158921.1">
    <property type="nucleotide sequence ID" value="NZ_JAQQFM010000006.1"/>
</dbReference>